<dbReference type="STRING" id="698762.SAMN00808754_1690"/>
<accession>A0A1W1VU07</accession>
<evidence type="ECO:0000313" key="2">
    <source>
        <dbReference type="Proteomes" id="UP000192569"/>
    </source>
</evidence>
<dbReference type="Proteomes" id="UP000192569">
    <property type="component" value="Chromosome I"/>
</dbReference>
<dbReference type="EMBL" id="LT838272">
    <property type="protein sequence ID" value="SMB96852.1"/>
    <property type="molecule type" value="Genomic_DNA"/>
</dbReference>
<keyword evidence="2" id="KW-1185">Reference proteome</keyword>
<protein>
    <submittedName>
        <fullName evidence="1">Uncharacterized protein</fullName>
    </submittedName>
</protein>
<reference evidence="1 2" key="1">
    <citation type="submission" date="2017-04" db="EMBL/GenBank/DDBJ databases">
        <authorList>
            <person name="Afonso C.L."/>
            <person name="Miller P.J."/>
            <person name="Scott M.A."/>
            <person name="Spackman E."/>
            <person name="Goraichik I."/>
            <person name="Dimitrov K.M."/>
            <person name="Suarez D.L."/>
            <person name="Swayne D.E."/>
        </authorList>
    </citation>
    <scope>NUCLEOTIDE SEQUENCE [LARGE SCALE GENOMIC DNA]</scope>
    <source>
        <strain evidence="1 2">ToBE</strain>
    </source>
</reference>
<dbReference type="AlphaFoldDB" id="A0A1W1VU07"/>
<gene>
    <name evidence="1" type="ORF">SAMN00808754_1690</name>
</gene>
<proteinExistence type="predicted"/>
<organism evidence="1 2">
    <name type="scientific">Thermanaeromonas toyohensis ToBE</name>
    <dbReference type="NCBI Taxonomy" id="698762"/>
    <lineage>
        <taxon>Bacteria</taxon>
        <taxon>Bacillati</taxon>
        <taxon>Bacillota</taxon>
        <taxon>Clostridia</taxon>
        <taxon>Neomoorellales</taxon>
        <taxon>Neomoorellaceae</taxon>
        <taxon>Thermanaeromonas</taxon>
    </lineage>
</organism>
<evidence type="ECO:0000313" key="1">
    <source>
        <dbReference type="EMBL" id="SMB96852.1"/>
    </source>
</evidence>
<name>A0A1W1VU07_9FIRM</name>
<sequence length="211" mass="22480">MTHAMVKKLADEIAKITRLLPGWEVVHSGGGIIMAVRDFELSCDGQKCLAGVSVDDDAAVAYRAGSTWLRAGDIIPSLGCLGEDVDEVVLVASNGKRRQYPGADLLSFGDVLEIEKAMDVLGGVSFNGAKLETRCPACGVEGVRVLLVDGYLEGYNGNVYFCCPGEGRSVPLFDAGLDVRVPGRCGSCGHQGNIGDFVIIVREREREEETA</sequence>